<dbReference type="PANTHER" id="PTHR31964">
    <property type="entry name" value="ADENINE NUCLEOTIDE ALPHA HYDROLASES-LIKE SUPERFAMILY PROTEIN"/>
    <property type="match status" value="1"/>
</dbReference>
<organism evidence="2 3">
    <name type="scientific">Populus alba x Populus x berolinensis</name>
    <dbReference type="NCBI Taxonomy" id="444605"/>
    <lineage>
        <taxon>Eukaryota</taxon>
        <taxon>Viridiplantae</taxon>
        <taxon>Streptophyta</taxon>
        <taxon>Embryophyta</taxon>
        <taxon>Tracheophyta</taxon>
        <taxon>Spermatophyta</taxon>
        <taxon>Magnoliopsida</taxon>
        <taxon>eudicotyledons</taxon>
        <taxon>Gunneridae</taxon>
        <taxon>Pentapetalae</taxon>
        <taxon>rosids</taxon>
        <taxon>fabids</taxon>
        <taxon>Malpighiales</taxon>
        <taxon>Salicaceae</taxon>
        <taxon>Saliceae</taxon>
        <taxon>Populus</taxon>
    </lineage>
</organism>
<dbReference type="SUPFAM" id="SSF52402">
    <property type="entry name" value="Adenine nucleotide alpha hydrolases-like"/>
    <property type="match status" value="1"/>
</dbReference>
<sequence length="157" mass="17531">MVIHILHTAFFMDLMMDGTDFYQFSLTIYIYWDRHCLLSSQVTVEAITEAGYPKEVICDAVSEVWCQFTCHCDEANGNIKRALLGSVSSYCVQNAKCQMTNRKKSPHHLQEVGGPLMIMIKTSGLEALGIVTLTINARVVILGSGDDETAALETFFR</sequence>
<proteinExistence type="predicted"/>
<reference evidence="2" key="1">
    <citation type="journal article" date="2023" name="Mol. Ecol. Resour.">
        <title>Chromosome-level genome assembly of a triploid poplar Populus alba 'Berolinensis'.</title>
        <authorList>
            <person name="Chen S."/>
            <person name="Yu Y."/>
            <person name="Wang X."/>
            <person name="Wang S."/>
            <person name="Zhang T."/>
            <person name="Zhou Y."/>
            <person name="He R."/>
            <person name="Meng N."/>
            <person name="Wang Y."/>
            <person name="Liu W."/>
            <person name="Liu Z."/>
            <person name="Liu J."/>
            <person name="Guo Q."/>
            <person name="Huang H."/>
            <person name="Sederoff R.R."/>
            <person name="Wang G."/>
            <person name="Qu G."/>
            <person name="Chen S."/>
        </authorList>
    </citation>
    <scope>NUCLEOTIDE SEQUENCE</scope>
    <source>
        <strain evidence="2">SC-2020</strain>
    </source>
</reference>
<keyword evidence="3" id="KW-1185">Reference proteome</keyword>
<feature type="domain" description="UspA" evidence="1">
    <location>
        <begin position="41"/>
        <end position="99"/>
    </location>
</feature>
<evidence type="ECO:0000313" key="3">
    <source>
        <dbReference type="Proteomes" id="UP001164929"/>
    </source>
</evidence>
<dbReference type="PANTHER" id="PTHR31964:SF134">
    <property type="entry name" value="ADENINE NUCLEOTIDE ALPHA HYDROLASES-LIKE SUPERFAMILY PROTEIN"/>
    <property type="match status" value="1"/>
</dbReference>
<name>A0AAD6MMC4_9ROSI</name>
<dbReference type="Pfam" id="PF00582">
    <property type="entry name" value="Usp"/>
    <property type="match status" value="1"/>
</dbReference>
<accession>A0AAD6MMC4</accession>
<evidence type="ECO:0000313" key="2">
    <source>
        <dbReference type="EMBL" id="KAJ6988060.1"/>
    </source>
</evidence>
<comment type="caution">
    <text evidence="2">The sequence shown here is derived from an EMBL/GenBank/DDBJ whole genome shotgun (WGS) entry which is preliminary data.</text>
</comment>
<dbReference type="EMBL" id="JAQIZT010000008">
    <property type="protein sequence ID" value="KAJ6988060.1"/>
    <property type="molecule type" value="Genomic_DNA"/>
</dbReference>
<dbReference type="InterPro" id="IPR006016">
    <property type="entry name" value="UspA"/>
</dbReference>
<dbReference type="Gene3D" id="3.40.50.620">
    <property type="entry name" value="HUPs"/>
    <property type="match status" value="1"/>
</dbReference>
<evidence type="ECO:0000259" key="1">
    <source>
        <dbReference type="Pfam" id="PF00582"/>
    </source>
</evidence>
<dbReference type="AlphaFoldDB" id="A0AAD6MMC4"/>
<gene>
    <name evidence="2" type="ORF">NC653_021095</name>
</gene>
<dbReference type="InterPro" id="IPR014729">
    <property type="entry name" value="Rossmann-like_a/b/a_fold"/>
</dbReference>
<protein>
    <recommendedName>
        <fullName evidence="1">UspA domain-containing protein</fullName>
    </recommendedName>
</protein>
<dbReference type="Proteomes" id="UP001164929">
    <property type="component" value="Chromosome 8"/>
</dbReference>